<dbReference type="OrthoDB" id="45365at2759"/>
<dbReference type="AlphaFoldDB" id="A0A6G1IPM2"/>
<dbReference type="PANTHER" id="PTHR46344">
    <property type="entry name" value="OS02G0202900 PROTEIN"/>
    <property type="match status" value="1"/>
</dbReference>
<keyword evidence="1" id="KW-0880">Kelch repeat</keyword>
<evidence type="ECO:0000256" key="1">
    <source>
        <dbReference type="ARBA" id="ARBA00022441"/>
    </source>
</evidence>
<dbReference type="PANTHER" id="PTHR46344:SF27">
    <property type="entry name" value="KELCH REPEAT SUPERFAMILY PROTEIN"/>
    <property type="match status" value="1"/>
</dbReference>
<feature type="chain" id="PRO_5026148253" evidence="3">
    <location>
        <begin position="19"/>
        <end position="331"/>
    </location>
</feature>
<dbReference type="SUPFAM" id="SSF117281">
    <property type="entry name" value="Kelch motif"/>
    <property type="match status" value="2"/>
</dbReference>
<reference evidence="4" key="1">
    <citation type="journal article" date="2020" name="Stud. Mycol.">
        <title>101 Dothideomycetes genomes: a test case for predicting lifestyles and emergence of pathogens.</title>
        <authorList>
            <person name="Haridas S."/>
            <person name="Albert R."/>
            <person name="Binder M."/>
            <person name="Bloem J."/>
            <person name="Labutti K."/>
            <person name="Salamov A."/>
            <person name="Andreopoulos B."/>
            <person name="Baker S."/>
            <person name="Barry K."/>
            <person name="Bills G."/>
            <person name="Bluhm B."/>
            <person name="Cannon C."/>
            <person name="Castanera R."/>
            <person name="Culley D."/>
            <person name="Daum C."/>
            <person name="Ezra D."/>
            <person name="Gonzalez J."/>
            <person name="Henrissat B."/>
            <person name="Kuo A."/>
            <person name="Liang C."/>
            <person name="Lipzen A."/>
            <person name="Lutzoni F."/>
            <person name="Magnuson J."/>
            <person name="Mondo S."/>
            <person name="Nolan M."/>
            <person name="Ohm R."/>
            <person name="Pangilinan J."/>
            <person name="Park H.-J."/>
            <person name="Ramirez L."/>
            <person name="Alfaro M."/>
            <person name="Sun H."/>
            <person name="Tritt A."/>
            <person name="Yoshinaga Y."/>
            <person name="Zwiers L.-H."/>
            <person name="Turgeon B."/>
            <person name="Goodwin S."/>
            <person name="Spatafora J."/>
            <person name="Crous P."/>
            <person name="Grigoriev I."/>
        </authorList>
    </citation>
    <scope>NUCLEOTIDE SEQUENCE</scope>
    <source>
        <strain evidence="4">CBS 122367</strain>
    </source>
</reference>
<evidence type="ECO:0000256" key="3">
    <source>
        <dbReference type="SAM" id="SignalP"/>
    </source>
</evidence>
<dbReference type="InterPro" id="IPR006652">
    <property type="entry name" value="Kelch_1"/>
</dbReference>
<name>A0A6G1IPM2_9PLEO</name>
<gene>
    <name evidence="4" type="ORF">K458DRAFT_407623</name>
</gene>
<evidence type="ECO:0000313" key="4">
    <source>
        <dbReference type="EMBL" id="KAF2680048.1"/>
    </source>
</evidence>
<dbReference type="EMBL" id="MU005599">
    <property type="protein sequence ID" value="KAF2680048.1"/>
    <property type="molecule type" value="Genomic_DNA"/>
</dbReference>
<dbReference type="Gene3D" id="2.120.10.80">
    <property type="entry name" value="Kelch-type beta propeller"/>
    <property type="match status" value="2"/>
</dbReference>
<proteinExistence type="predicted"/>
<dbReference type="Pfam" id="PF01344">
    <property type="entry name" value="Kelch_1"/>
    <property type="match status" value="1"/>
</dbReference>
<accession>A0A6G1IPM2</accession>
<evidence type="ECO:0000256" key="2">
    <source>
        <dbReference type="ARBA" id="ARBA00022737"/>
    </source>
</evidence>
<keyword evidence="2" id="KW-0677">Repeat</keyword>
<feature type="signal peptide" evidence="3">
    <location>
        <begin position="1"/>
        <end position="18"/>
    </location>
</feature>
<protein>
    <submittedName>
        <fullName evidence="4">Galactose oxidase</fullName>
    </submittedName>
</protein>
<dbReference type="Proteomes" id="UP000799291">
    <property type="component" value="Unassembled WGS sequence"/>
</dbReference>
<evidence type="ECO:0000313" key="5">
    <source>
        <dbReference type="Proteomes" id="UP000799291"/>
    </source>
</evidence>
<keyword evidence="3" id="KW-0732">Signal</keyword>
<organism evidence="4 5">
    <name type="scientific">Lentithecium fluviatile CBS 122367</name>
    <dbReference type="NCBI Taxonomy" id="1168545"/>
    <lineage>
        <taxon>Eukaryota</taxon>
        <taxon>Fungi</taxon>
        <taxon>Dikarya</taxon>
        <taxon>Ascomycota</taxon>
        <taxon>Pezizomycotina</taxon>
        <taxon>Dothideomycetes</taxon>
        <taxon>Pleosporomycetidae</taxon>
        <taxon>Pleosporales</taxon>
        <taxon>Massarineae</taxon>
        <taxon>Lentitheciaceae</taxon>
        <taxon>Lentithecium</taxon>
    </lineage>
</organism>
<dbReference type="InterPro" id="IPR015915">
    <property type="entry name" value="Kelch-typ_b-propeller"/>
</dbReference>
<sequence length="331" mass="35867">MISTRSLLLPLLSALALSSPFEIQNRAPTWTSLASIPLFSRQEHATLFLPPSTLAILGGIIPDESYPLPIGTIAFMQFYCITKNTWTSKSLEPRALNHLNAAVVNGKIYVPGGLAENDEEQRAWRVVPDSWVYDSPTDSWSALPNMPEGEARGSAAVGVYGSKIYLASGMTDLELYPNGTQRTVSVVSIFNTVLRSWVEVLEAAKFLPKGRDHSARQLLVPRFSVLDLCDVEAGWKTSAARMLTPRGGVAAGVVGDKVYTFGREVNTAAESGVFDQVEVYDTVEEKWQRAGTMKIPRHGTYAVGVGGQVYVPGGALVQGGSLVVDFDVFTP</sequence>
<keyword evidence="5" id="KW-1185">Reference proteome</keyword>
<dbReference type="SMART" id="SM00612">
    <property type="entry name" value="Kelch"/>
    <property type="match status" value="2"/>
</dbReference>